<evidence type="ECO:0000256" key="1">
    <source>
        <dbReference type="SAM" id="MobiDB-lite"/>
    </source>
</evidence>
<dbReference type="EMBL" id="AJIL01000086">
    <property type="protein sequence ID" value="KNE96171.1"/>
    <property type="molecule type" value="Genomic_DNA"/>
</dbReference>
<name>A0A0L0VAE1_9BASI</name>
<feature type="compositionally biased region" description="Polar residues" evidence="1">
    <location>
        <begin position="67"/>
        <end position="95"/>
    </location>
</feature>
<keyword evidence="3" id="KW-1185">Reference proteome</keyword>
<dbReference type="AlphaFoldDB" id="A0A0L0VAE1"/>
<feature type="compositionally biased region" description="Pro residues" evidence="1">
    <location>
        <begin position="49"/>
        <end position="58"/>
    </location>
</feature>
<dbReference type="Proteomes" id="UP000054564">
    <property type="component" value="Unassembled WGS sequence"/>
</dbReference>
<reference evidence="3" key="1">
    <citation type="submission" date="2014-03" db="EMBL/GenBank/DDBJ databases">
        <title>The Genome Sequence of Puccinia striiformis f. sp. tritici PST-78.</title>
        <authorList>
            <consortium name="The Broad Institute Genome Sequencing Platform"/>
            <person name="Cuomo C."/>
            <person name="Hulbert S."/>
            <person name="Chen X."/>
            <person name="Walker B."/>
            <person name="Young S.K."/>
            <person name="Zeng Q."/>
            <person name="Gargeya S."/>
            <person name="Fitzgerald M."/>
            <person name="Haas B."/>
            <person name="Abouelleil A."/>
            <person name="Alvarado L."/>
            <person name="Arachchi H.M."/>
            <person name="Berlin A.M."/>
            <person name="Chapman S.B."/>
            <person name="Goldberg J."/>
            <person name="Griggs A."/>
            <person name="Gujja S."/>
            <person name="Hansen M."/>
            <person name="Howarth C."/>
            <person name="Imamovic A."/>
            <person name="Larimer J."/>
            <person name="McCowan C."/>
            <person name="Montmayeur A."/>
            <person name="Murphy C."/>
            <person name="Neiman D."/>
            <person name="Pearson M."/>
            <person name="Priest M."/>
            <person name="Roberts A."/>
            <person name="Saif S."/>
            <person name="Shea T."/>
            <person name="Sisk P."/>
            <person name="Sykes S."/>
            <person name="Wortman J."/>
            <person name="Nusbaum C."/>
            <person name="Birren B."/>
        </authorList>
    </citation>
    <scope>NUCLEOTIDE SEQUENCE [LARGE SCALE GENOMIC DNA]</scope>
    <source>
        <strain evidence="3">race PST-78</strain>
    </source>
</reference>
<accession>A0A0L0VAE1</accession>
<evidence type="ECO:0000313" key="3">
    <source>
        <dbReference type="Proteomes" id="UP000054564"/>
    </source>
</evidence>
<evidence type="ECO:0000313" key="2">
    <source>
        <dbReference type="EMBL" id="KNE96171.1"/>
    </source>
</evidence>
<feature type="region of interest" description="Disordered" evidence="1">
    <location>
        <begin position="41"/>
        <end position="145"/>
    </location>
</feature>
<gene>
    <name evidence="2" type="ORF">PSTG_10588</name>
</gene>
<sequence length="145" mass="16188">MAVLWWSAQNWHANRYGVPQDPTQYLVRASTQLGVHHPAHQFSLECPHPQAPSNPHPQAPSKKHSPNRLSPTSSLLDFISQPTPNHQVQTINTSHRPTKNANHHVQNTQPHQQPCLSNPPPQIPDTALQRLPSSQSSPVAHLLRV</sequence>
<proteinExistence type="predicted"/>
<protein>
    <submittedName>
        <fullName evidence="2">Uncharacterized protein</fullName>
    </submittedName>
</protein>
<organism evidence="2 3">
    <name type="scientific">Puccinia striiformis f. sp. tritici PST-78</name>
    <dbReference type="NCBI Taxonomy" id="1165861"/>
    <lineage>
        <taxon>Eukaryota</taxon>
        <taxon>Fungi</taxon>
        <taxon>Dikarya</taxon>
        <taxon>Basidiomycota</taxon>
        <taxon>Pucciniomycotina</taxon>
        <taxon>Pucciniomycetes</taxon>
        <taxon>Pucciniales</taxon>
        <taxon>Pucciniaceae</taxon>
        <taxon>Puccinia</taxon>
    </lineage>
</organism>
<feature type="compositionally biased region" description="Polar residues" evidence="1">
    <location>
        <begin position="103"/>
        <end position="116"/>
    </location>
</feature>
<comment type="caution">
    <text evidence="2">The sequence shown here is derived from an EMBL/GenBank/DDBJ whole genome shotgun (WGS) entry which is preliminary data.</text>
</comment>